<evidence type="ECO:0000313" key="3">
    <source>
        <dbReference type="Proteomes" id="UP000191089"/>
    </source>
</evidence>
<dbReference type="Pfam" id="PF01526">
    <property type="entry name" value="DDE_Tnp_Tn3"/>
    <property type="match status" value="1"/>
</dbReference>
<dbReference type="InterPro" id="IPR002513">
    <property type="entry name" value="Tn3_Tnp_DDE_dom"/>
</dbReference>
<evidence type="ECO:0000313" key="2">
    <source>
        <dbReference type="EMBL" id="OOX22602.1"/>
    </source>
</evidence>
<accession>A0ABX3MHF1</accession>
<dbReference type="Proteomes" id="UP000191089">
    <property type="component" value="Unassembled WGS sequence"/>
</dbReference>
<name>A0ABX3MHF1_9XANT</name>
<dbReference type="EMBL" id="LOKQ01000002">
    <property type="protein sequence ID" value="OOX22602.1"/>
    <property type="molecule type" value="Genomic_DNA"/>
</dbReference>
<reference evidence="2 3" key="1">
    <citation type="submission" date="2015-12" db="EMBL/GenBank/DDBJ databases">
        <authorList>
            <person name="Bansal K."/>
            <person name="Midha S."/>
            <person name="Patil P.B."/>
        </authorList>
    </citation>
    <scope>NUCLEOTIDE SEQUENCE [LARGE SCALE GENOMIC DNA]</scope>
    <source>
        <strain evidence="2 3">LMG558</strain>
    </source>
</reference>
<protein>
    <recommendedName>
        <fullName evidence="1">Tn3 transposase DDE domain-containing protein</fullName>
    </recommendedName>
</protein>
<keyword evidence="3" id="KW-1185">Reference proteome</keyword>
<feature type="domain" description="Tn3 transposase DDE" evidence="1">
    <location>
        <begin position="2"/>
        <end position="97"/>
    </location>
</feature>
<organism evidence="2 3">
    <name type="scientific">Xanthomonas axonopodis pv. cajani</name>
    <dbReference type="NCBI Taxonomy" id="487827"/>
    <lineage>
        <taxon>Bacteria</taxon>
        <taxon>Pseudomonadati</taxon>
        <taxon>Pseudomonadota</taxon>
        <taxon>Gammaproteobacteria</taxon>
        <taxon>Lysobacterales</taxon>
        <taxon>Lysobacteraceae</taxon>
        <taxon>Xanthomonas</taxon>
    </lineage>
</organism>
<proteinExistence type="predicted"/>
<comment type="caution">
    <text evidence="2">The sequence shown here is derived from an EMBL/GenBank/DDBJ whole genome shotgun (WGS) entry which is preliminary data.</text>
</comment>
<sequence>MYEQNLLSEYHIRYGGYGGIGCYHVSDKYIALFSHFIPCGVHEAIYILDGLLANKSDIQPDTVHGDTQAQSFPVFGLAHLLGINLMPRIRNIKDLVLGFGEQWNREVS</sequence>
<gene>
    <name evidence="2" type="ORF">Xcaj_02020</name>
</gene>
<evidence type="ECO:0000259" key="1">
    <source>
        <dbReference type="Pfam" id="PF01526"/>
    </source>
</evidence>